<protein>
    <submittedName>
        <fullName evidence="3">Uncharacterized protein</fullName>
    </submittedName>
</protein>
<keyword evidence="2" id="KW-1133">Transmembrane helix</keyword>
<dbReference type="OrthoDB" id="541055at2759"/>
<evidence type="ECO:0000256" key="2">
    <source>
        <dbReference type="SAM" id="Phobius"/>
    </source>
</evidence>
<keyword evidence="2" id="KW-0472">Membrane</keyword>
<feature type="compositionally biased region" description="Polar residues" evidence="1">
    <location>
        <begin position="47"/>
        <end position="62"/>
    </location>
</feature>
<dbReference type="Proteomes" id="UP000054498">
    <property type="component" value="Unassembled WGS sequence"/>
</dbReference>
<keyword evidence="4" id="KW-1185">Reference proteome</keyword>
<proteinExistence type="predicted"/>
<sequence>MSISIAQQRAFRLDAGHKAVRAAAPRAPLRPQARRVAARAGKGDAKTSLTPQGYVDTDNSGRGNIFPTKQGAYMKKTSPVEGLGGGGGVGLLGGILAAVAVLAAVAIGRPGGGPESLSQVADRFEGDGLAVIAQRIQKSL</sequence>
<evidence type="ECO:0000313" key="3">
    <source>
        <dbReference type="EMBL" id="KIY96740.1"/>
    </source>
</evidence>
<accession>A0A0D2MQ18</accession>
<gene>
    <name evidence="3" type="ORF">MNEG_11220</name>
</gene>
<evidence type="ECO:0000256" key="1">
    <source>
        <dbReference type="SAM" id="MobiDB-lite"/>
    </source>
</evidence>
<keyword evidence="2" id="KW-0812">Transmembrane</keyword>
<dbReference type="GeneID" id="25728461"/>
<dbReference type="AlphaFoldDB" id="A0A0D2MQ18"/>
<name>A0A0D2MQ18_9CHLO</name>
<evidence type="ECO:0000313" key="4">
    <source>
        <dbReference type="Proteomes" id="UP000054498"/>
    </source>
</evidence>
<feature type="transmembrane region" description="Helical" evidence="2">
    <location>
        <begin position="83"/>
        <end position="107"/>
    </location>
</feature>
<feature type="region of interest" description="Disordered" evidence="1">
    <location>
        <begin position="36"/>
        <end position="70"/>
    </location>
</feature>
<dbReference type="RefSeq" id="XP_013895760.1">
    <property type="nucleotide sequence ID" value="XM_014040306.1"/>
</dbReference>
<dbReference type="EMBL" id="KK102863">
    <property type="protein sequence ID" value="KIY96740.1"/>
    <property type="molecule type" value="Genomic_DNA"/>
</dbReference>
<dbReference type="KEGG" id="mng:MNEG_11220"/>
<organism evidence="3 4">
    <name type="scientific">Monoraphidium neglectum</name>
    <dbReference type="NCBI Taxonomy" id="145388"/>
    <lineage>
        <taxon>Eukaryota</taxon>
        <taxon>Viridiplantae</taxon>
        <taxon>Chlorophyta</taxon>
        <taxon>core chlorophytes</taxon>
        <taxon>Chlorophyceae</taxon>
        <taxon>CS clade</taxon>
        <taxon>Sphaeropleales</taxon>
        <taxon>Selenastraceae</taxon>
        <taxon>Monoraphidium</taxon>
    </lineage>
</organism>
<reference evidence="3 4" key="1">
    <citation type="journal article" date="2013" name="BMC Genomics">
        <title>Reconstruction of the lipid metabolism for the microalga Monoraphidium neglectum from its genome sequence reveals characteristics suitable for biofuel production.</title>
        <authorList>
            <person name="Bogen C."/>
            <person name="Al-Dilaimi A."/>
            <person name="Albersmeier A."/>
            <person name="Wichmann J."/>
            <person name="Grundmann M."/>
            <person name="Rupp O."/>
            <person name="Lauersen K.J."/>
            <person name="Blifernez-Klassen O."/>
            <person name="Kalinowski J."/>
            <person name="Goesmann A."/>
            <person name="Mussgnug J.H."/>
            <person name="Kruse O."/>
        </authorList>
    </citation>
    <scope>NUCLEOTIDE SEQUENCE [LARGE SCALE GENOMIC DNA]</scope>
    <source>
        <strain evidence="3 4">SAG 48.87</strain>
    </source>
</reference>